<evidence type="ECO:0000259" key="3">
    <source>
        <dbReference type="Pfam" id="PF18741"/>
    </source>
</evidence>
<dbReference type="FunFam" id="3.40.50.300:FF:002063">
    <property type="entry name" value="DNA helicase related protein"/>
    <property type="match status" value="1"/>
</dbReference>
<organism evidence="4 5">
    <name type="scientific">Rhodovastum atsumiense</name>
    <dbReference type="NCBI Taxonomy" id="504468"/>
    <lineage>
        <taxon>Bacteria</taxon>
        <taxon>Pseudomonadati</taxon>
        <taxon>Pseudomonadota</taxon>
        <taxon>Alphaproteobacteria</taxon>
        <taxon>Acetobacterales</taxon>
        <taxon>Acetobacteraceae</taxon>
        <taxon>Rhodovastum</taxon>
    </lineage>
</organism>
<dbReference type="Pfam" id="PF13195">
    <property type="entry name" value="DUF4011"/>
    <property type="match status" value="1"/>
</dbReference>
<dbReference type="PANTHER" id="PTHR10887">
    <property type="entry name" value="DNA2/NAM7 HELICASE FAMILY"/>
    <property type="match status" value="1"/>
</dbReference>
<dbReference type="InterPro" id="IPR025103">
    <property type="entry name" value="DUF4011"/>
</dbReference>
<dbReference type="Pfam" id="PF18741">
    <property type="entry name" value="MTES_1575"/>
    <property type="match status" value="1"/>
</dbReference>
<sequence length="1388" mass="149840">MRVIRRKDPPANLAAHFLMCKFLSPQRTPVHEAPDRLARWRQRLLDISGRNRLLNLPVGGRQALAITGADPVRIEAMLGQMRGRPAEAPLRFRPRSEPAPDLGVRDLATEADAASLQAVLTEIYRSARAAWQEGGANTLFLTLGALLWRQKSRSEPFRAPILLLPVTLERPSVRAGFTLRPHDDEPRLNATLLELLKQDFGLVFPDLDGELPPGGEGSIDVARVLDSFRGGLRELPGWAVTEEVVLTNLSFTKFLMWKDLAERAAALRQNEVACRLLGGPAGATTAPRPGRPAAPTTDDLVCPLDADGSQLRAVAAAAAGQSFVLIGPPGTGKSQTIANIIADALARGRSVLFVAEKRAALEVVQRRLHRVGLDAFCLDLFSARTSKAAVLERMRQALRAQAAFDPQDWQAAGDAAAALRAELDGYLQALHRRAGNGWTLFEAIGRALQTGTDAVPAPALTWPAAAAQDPDAYRHLREQVEEAAAMRVEVGDVLANTALAGIATAAWTPPWQTQLLQAATTAADSLTTLQAAATEAVRVLGLPAPAASYTLLSALDTLAGVLLDPAAADSLWVLGQGARNGEAALALATTRLLRRQELRAALDASWKPDAMALPLQQLRRRWDATATHNLPRRWLARWALRRRLATATTGRLPRECGADLARLAELQEIAQAIAAAEPTLAASLGALWAGPDTDVVRLEAAAARARRLRRAVAACVADAAELRTLRRTLAGLLRDGAELLAPTGPAGSVLRRLRGAWAEARSALRAVAKLSGSDPTPIIDPARADWAPALAVHLAGWHGAAGLLRPWCAWREVAQRAEAAGLGPLLRALETGDIAPADAVRAFETSYLRWWIGVTVAAAPRLRGFAASRHETRIARFRALDARLLDLAARLARARLVAEVPDAEARARDPDYAVLARELAKRQRHLPVRQLAARMPRLLRRLTPCLMMSPLSVAQYLPADAEPFDLVIFDEASQIPAWDAIGVIGRGRQVVVAGDPQQLPPTRFFERQSPGVAEDVAEFDAQDLDSILDECLGAGLPAIELSWHYRSRHESLIAFSNRTYYGGRLLTFPSPVTRDTAVSFRHVPDGIYDRAGTRTNSTEARAVVAAALALLRERRSGGPVPSLGIVTFNAEQQALIEDLLDAARRDDPALEPHFCDDAPEPVLVKSIEGVQGEERDVMLFSLTYGPDATGRVLMNFGPLNQDGGERRLNVAVTRARQALVVFASLRAGQIDPARSAAPGVAHLRQFLAFAEQGASGDMPASAPPDEPDSLFMLSVAGRLGARGWEVRHRIGLSGLRIDLGVVDPDVPGAFLAGVECDGGAYRRGASARDRDRLRPLVLERLGWRVLRVWATDWWINAEREADRLHAALTQALAEARAARATGTTPGGR</sequence>
<feature type="domain" description="DNA2/NAM7 helicase-like C-terminal" evidence="2">
    <location>
        <begin position="1031"/>
        <end position="1224"/>
    </location>
</feature>
<proteinExistence type="predicted"/>
<dbReference type="FunFam" id="3.40.960.10:FF:000002">
    <property type="entry name" value="DNA helicase related protein"/>
    <property type="match status" value="1"/>
</dbReference>
<dbReference type="InterPro" id="IPR049468">
    <property type="entry name" value="Restrct_endonuc-II-like_dom"/>
</dbReference>
<comment type="caution">
    <text evidence="4">The sequence shown here is derived from an EMBL/GenBank/DDBJ whole genome shotgun (WGS) entry which is preliminary data.</text>
</comment>
<evidence type="ECO:0000259" key="2">
    <source>
        <dbReference type="Pfam" id="PF13087"/>
    </source>
</evidence>
<dbReference type="InterPro" id="IPR011335">
    <property type="entry name" value="Restrct_endonuc-II-like"/>
</dbReference>
<feature type="domain" description="DNA2/NAM7 helicase helicase" evidence="1">
    <location>
        <begin position="960"/>
        <end position="1002"/>
    </location>
</feature>
<dbReference type="Pfam" id="PF13087">
    <property type="entry name" value="AAA_12"/>
    <property type="match status" value="1"/>
</dbReference>
<dbReference type="InterPro" id="IPR041679">
    <property type="entry name" value="DNA2/NAM7-like_C"/>
</dbReference>
<dbReference type="Pfam" id="PF13086">
    <property type="entry name" value="AAA_11"/>
    <property type="match status" value="1"/>
</dbReference>
<evidence type="ECO:0000259" key="1">
    <source>
        <dbReference type="Pfam" id="PF13086"/>
    </source>
</evidence>
<name>A0A5M6IX03_9PROT</name>
<dbReference type="OrthoDB" id="9757917at2"/>
<accession>A0A5M6IX03</accession>
<dbReference type="PANTHER" id="PTHR10887:SF495">
    <property type="entry name" value="HELICASE SENATAXIN ISOFORM X1-RELATED"/>
    <property type="match status" value="1"/>
</dbReference>
<dbReference type="Gene3D" id="3.40.960.10">
    <property type="entry name" value="VSR Endonuclease"/>
    <property type="match status" value="1"/>
</dbReference>
<dbReference type="SUPFAM" id="SSF52540">
    <property type="entry name" value="P-loop containing nucleoside triphosphate hydrolases"/>
    <property type="match status" value="1"/>
</dbReference>
<protein>
    <submittedName>
        <fullName evidence="4">DUF4011 domain-containing protein</fullName>
    </submittedName>
</protein>
<dbReference type="InterPro" id="IPR047187">
    <property type="entry name" value="SF1_C_Upf1"/>
</dbReference>
<dbReference type="InterPro" id="IPR045055">
    <property type="entry name" value="DNA2/NAM7-like"/>
</dbReference>
<feature type="domain" description="Restriction endonuclease type II-like" evidence="3">
    <location>
        <begin position="1271"/>
        <end position="1368"/>
    </location>
</feature>
<gene>
    <name evidence="4" type="ORF">F1189_07295</name>
</gene>
<dbReference type="Gene3D" id="3.40.50.300">
    <property type="entry name" value="P-loop containing nucleotide triphosphate hydrolases"/>
    <property type="match status" value="3"/>
</dbReference>
<dbReference type="CDD" id="cd18808">
    <property type="entry name" value="SF1_C_Upf1"/>
    <property type="match status" value="1"/>
</dbReference>
<keyword evidence="5" id="KW-1185">Reference proteome</keyword>
<dbReference type="SUPFAM" id="SSF52980">
    <property type="entry name" value="Restriction endonuclease-like"/>
    <property type="match status" value="1"/>
</dbReference>
<evidence type="ECO:0000313" key="4">
    <source>
        <dbReference type="EMBL" id="KAA5612843.1"/>
    </source>
</evidence>
<dbReference type="InterPro" id="IPR027417">
    <property type="entry name" value="P-loop_NTPase"/>
</dbReference>
<dbReference type="EMBL" id="VWPK01000009">
    <property type="protein sequence ID" value="KAA5612843.1"/>
    <property type="molecule type" value="Genomic_DNA"/>
</dbReference>
<dbReference type="Proteomes" id="UP000325255">
    <property type="component" value="Unassembled WGS sequence"/>
</dbReference>
<dbReference type="InterPro" id="IPR041677">
    <property type="entry name" value="DNA2/NAM7_AAA_11"/>
</dbReference>
<dbReference type="GO" id="GO:0004386">
    <property type="term" value="F:helicase activity"/>
    <property type="evidence" value="ECO:0007669"/>
    <property type="project" value="InterPro"/>
</dbReference>
<evidence type="ECO:0000313" key="5">
    <source>
        <dbReference type="Proteomes" id="UP000325255"/>
    </source>
</evidence>
<reference evidence="4 5" key="1">
    <citation type="submission" date="2019-09" db="EMBL/GenBank/DDBJ databases">
        <title>Genome sequence of Rhodovastum atsumiense, a diverse member of the Acetobacteraceae family of non-sulfur purple photosynthetic bacteria.</title>
        <authorList>
            <person name="Meyer T."/>
            <person name="Kyndt J."/>
        </authorList>
    </citation>
    <scope>NUCLEOTIDE SEQUENCE [LARGE SCALE GENOMIC DNA]</scope>
    <source>
        <strain evidence="4 5">DSM 21279</strain>
    </source>
</reference>